<dbReference type="InterPro" id="IPR004148">
    <property type="entry name" value="BAR_dom"/>
</dbReference>
<dbReference type="InterPro" id="IPR000198">
    <property type="entry name" value="RhoGAP_dom"/>
</dbReference>
<dbReference type="PANTHER" id="PTHR12552:SF3">
    <property type="entry name" value="RHO GTPASE-ACTIVATING PROTEIN 42"/>
    <property type="match status" value="1"/>
</dbReference>
<dbReference type="AlphaFoldDB" id="Q4RFN2"/>
<dbReference type="InterPro" id="IPR047225">
    <property type="entry name" value="PH_GRAF"/>
</dbReference>
<dbReference type="InterPro" id="IPR001849">
    <property type="entry name" value="PH_domain"/>
</dbReference>
<dbReference type="SUPFAM" id="SSF48350">
    <property type="entry name" value="GTPase activation domain, GAP"/>
    <property type="match status" value="1"/>
</dbReference>
<dbReference type="PROSITE" id="PS50003">
    <property type="entry name" value="PH_DOMAIN"/>
    <property type="match status" value="1"/>
</dbReference>
<dbReference type="Pfam" id="PF00620">
    <property type="entry name" value="RhoGAP"/>
    <property type="match status" value="1"/>
</dbReference>
<reference evidence="4" key="1">
    <citation type="journal article" date="2004" name="Nature">
        <title>Genome duplication in the teleost fish Tetraodon nigroviridis reveals the early vertebrate proto-karyotype.</title>
        <authorList>
            <person name="Jaillon O."/>
            <person name="Aury J.-M."/>
            <person name="Brunet F."/>
            <person name="Petit J.-L."/>
            <person name="Stange-Thomann N."/>
            <person name="Mauceli E."/>
            <person name="Bouneau L."/>
            <person name="Fischer C."/>
            <person name="Ozouf-Costaz C."/>
            <person name="Bernot A."/>
            <person name="Nicaud S."/>
            <person name="Jaffe D."/>
            <person name="Fisher S."/>
            <person name="Lutfalla G."/>
            <person name="Dossat C."/>
            <person name="Segurens B."/>
            <person name="Dasilva C."/>
            <person name="Salanoubat M."/>
            <person name="Levy M."/>
            <person name="Boudet N."/>
            <person name="Castellano S."/>
            <person name="Anthouard V."/>
            <person name="Jubin C."/>
            <person name="Castelli V."/>
            <person name="Katinka M."/>
            <person name="Vacherie B."/>
            <person name="Biemont C."/>
            <person name="Skalli Z."/>
            <person name="Cattolico L."/>
            <person name="Poulain J."/>
            <person name="De Berardinis V."/>
            <person name="Cruaud C."/>
            <person name="Duprat S."/>
            <person name="Brottier P."/>
            <person name="Coutanceau J.-P."/>
            <person name="Gouzy J."/>
            <person name="Parra G."/>
            <person name="Lardier G."/>
            <person name="Chapple C."/>
            <person name="McKernan K.J."/>
            <person name="McEwan P."/>
            <person name="Bosak S."/>
            <person name="Kellis M."/>
            <person name="Volff J.-N."/>
            <person name="Guigo R."/>
            <person name="Zody M.C."/>
            <person name="Mesirov J."/>
            <person name="Lindblad-Toh K."/>
            <person name="Birren B."/>
            <person name="Nusbaum C."/>
            <person name="Kahn D."/>
            <person name="Robinson-Rechavi M."/>
            <person name="Laudet V."/>
            <person name="Schachter V."/>
            <person name="Quetier F."/>
            <person name="Saurin W."/>
            <person name="Scarpelli C."/>
            <person name="Wincker P."/>
            <person name="Lander E.S."/>
            <person name="Weissenbach J."/>
            <person name="Roest Crollius H."/>
        </authorList>
    </citation>
    <scope>NUCLEOTIDE SEQUENCE [LARGE SCALE GENOMIC DNA]</scope>
</reference>
<keyword evidence="1" id="KW-0343">GTPase activation</keyword>
<dbReference type="PANTHER" id="PTHR12552">
    <property type="entry name" value="OLIGOPHRENIN 1"/>
    <property type="match status" value="1"/>
</dbReference>
<protein>
    <submittedName>
        <fullName evidence="4">(spotted green pufferfish) hypothetical protein</fullName>
    </submittedName>
</protein>
<organism evidence="4">
    <name type="scientific">Tetraodon nigroviridis</name>
    <name type="common">Spotted green pufferfish</name>
    <name type="synonym">Chelonodon nigroviridis</name>
    <dbReference type="NCBI Taxonomy" id="99883"/>
    <lineage>
        <taxon>Eukaryota</taxon>
        <taxon>Metazoa</taxon>
        <taxon>Chordata</taxon>
        <taxon>Craniata</taxon>
        <taxon>Vertebrata</taxon>
        <taxon>Euteleostomi</taxon>
        <taxon>Actinopterygii</taxon>
        <taxon>Neopterygii</taxon>
        <taxon>Teleostei</taxon>
        <taxon>Neoteleostei</taxon>
        <taxon>Acanthomorphata</taxon>
        <taxon>Eupercaria</taxon>
        <taxon>Tetraodontiformes</taxon>
        <taxon>Tetradontoidea</taxon>
        <taxon>Tetraodontidae</taxon>
        <taxon>Tetraodon</taxon>
    </lineage>
</organism>
<name>Q4RFN2_TETNG</name>
<dbReference type="Gene3D" id="1.20.1270.60">
    <property type="entry name" value="Arfaptin homology (AH) domain/BAR domain"/>
    <property type="match status" value="1"/>
</dbReference>
<dbReference type="GO" id="GO:0005737">
    <property type="term" value="C:cytoplasm"/>
    <property type="evidence" value="ECO:0007669"/>
    <property type="project" value="InterPro"/>
</dbReference>
<sequence length="629" mass="71704">MTMRYVFHLIQNADDVLITPLEKFRKEQIGAAKEGKKKFDKETEKYYSTLERHLNLSSRKKEAYLQEADMQIDKERQLFYDASLEYVFKIQEVQEKKKFEFVEPLLAFLQGLFTFYHEGYELAHEFEPYKQQLQFNLQNTRNNFVSTKQEVEKLMKRIRSADQDCKPPGQWTMEGFLYVQEKRPLGCTWTRHYCTYDKSSNTFTMSATENKSAAKQNGLVLNQPEMFKLKSCIRRKTDSIDKRFCFDIEVVERHGVMTLQALSESNRRLWLEAMDGKEPNWRGQLQSTEADDYSILCKVRGPPGGEVACLSEPLMTFKLHKDFIMAVKSDDQNYRVCAVHALVHKLPEKNREMLELLIKHLVTYFSSLRMQMSLFLNLRAGLIHAGTGPSVCPQDPGSPAASTPQLCAWQMQKVSTKAVFITTYNFPQVVAGHYKKTAHLDTFYSHKMSYPAFDKWIGFNGDLAYLYSGPCIGDTLSSSPSSTPMGSLESLSSHSSEQNNSSKMAPSAQVKTRALLPQTLSELSNGYRSAAGTSSLESSSREEAKHTDVDLEDTRSLSSFSTTPRLSSAPKKAPHCRSHLSLAMMYHPDPSSMKSLHLPEVYPSVEPGWLQATYEGRTGLIPENYVVFL</sequence>
<dbReference type="KEGG" id="tng:GSTEN00035244G001"/>
<feature type="region of interest" description="Disordered" evidence="2">
    <location>
        <begin position="478"/>
        <end position="510"/>
    </location>
</feature>
<reference evidence="4" key="2">
    <citation type="submission" date="2004-02" db="EMBL/GenBank/DDBJ databases">
        <authorList>
            <consortium name="Genoscope"/>
            <consortium name="Whitehead Institute Centre for Genome Research"/>
        </authorList>
    </citation>
    <scope>NUCLEOTIDE SEQUENCE</scope>
</reference>
<dbReference type="SUPFAM" id="SSF50729">
    <property type="entry name" value="PH domain-like"/>
    <property type="match status" value="1"/>
</dbReference>
<dbReference type="FunFam" id="1.20.1270.60:FF:000086">
    <property type="entry name" value="Rho GTPase-activating protein 10"/>
    <property type="match status" value="1"/>
</dbReference>
<dbReference type="FunFam" id="2.30.29.30:FF:000161">
    <property type="entry name" value="Rho GTPase activating protein 42"/>
    <property type="match status" value="1"/>
</dbReference>
<accession>Q4RFN2</accession>
<feature type="compositionally biased region" description="Low complexity" evidence="2">
    <location>
        <begin position="478"/>
        <end position="502"/>
    </location>
</feature>
<feature type="compositionally biased region" description="Basic and acidic residues" evidence="2">
    <location>
        <begin position="539"/>
        <end position="555"/>
    </location>
</feature>
<dbReference type="InterPro" id="IPR011993">
    <property type="entry name" value="PH-like_dom_sf"/>
</dbReference>
<dbReference type="Pfam" id="PF00169">
    <property type="entry name" value="PH"/>
    <property type="match status" value="1"/>
</dbReference>
<dbReference type="EMBL" id="CAAE01015113">
    <property type="protein sequence ID" value="CAG12800.1"/>
    <property type="molecule type" value="Genomic_DNA"/>
</dbReference>
<comment type="caution">
    <text evidence="4">The sequence shown here is derived from an EMBL/GenBank/DDBJ whole genome shotgun (WGS) entry which is preliminary data.</text>
</comment>
<dbReference type="OrthoDB" id="3183924at2759"/>
<proteinExistence type="predicted"/>
<feature type="region of interest" description="Disordered" evidence="2">
    <location>
        <begin position="526"/>
        <end position="573"/>
    </location>
</feature>
<dbReference type="CDD" id="cd01249">
    <property type="entry name" value="BAR-PH_GRAF_family"/>
    <property type="match status" value="1"/>
</dbReference>
<dbReference type="InterPro" id="IPR047234">
    <property type="entry name" value="GRAF_fam"/>
</dbReference>
<evidence type="ECO:0000259" key="3">
    <source>
        <dbReference type="PROSITE" id="PS50003"/>
    </source>
</evidence>
<dbReference type="InterPro" id="IPR008936">
    <property type="entry name" value="Rho_GTPase_activation_prot"/>
</dbReference>
<feature type="compositionally biased region" description="Low complexity" evidence="2">
    <location>
        <begin position="529"/>
        <end position="538"/>
    </location>
</feature>
<dbReference type="InterPro" id="IPR027267">
    <property type="entry name" value="AH/BAR_dom_sf"/>
</dbReference>
<evidence type="ECO:0000313" key="4">
    <source>
        <dbReference type="EMBL" id="CAG12800.1"/>
    </source>
</evidence>
<gene>
    <name evidence="4" type="ORF">GSTENG00035244001</name>
</gene>
<dbReference type="Pfam" id="PF16746">
    <property type="entry name" value="BAR_3"/>
    <property type="match status" value="1"/>
</dbReference>
<evidence type="ECO:0000256" key="1">
    <source>
        <dbReference type="ARBA" id="ARBA00022468"/>
    </source>
</evidence>
<dbReference type="Gene3D" id="1.10.555.10">
    <property type="entry name" value="Rho GTPase activation protein"/>
    <property type="match status" value="1"/>
</dbReference>
<dbReference type="SMART" id="SM00233">
    <property type="entry name" value="PH"/>
    <property type="match status" value="1"/>
</dbReference>
<evidence type="ECO:0000256" key="2">
    <source>
        <dbReference type="SAM" id="MobiDB-lite"/>
    </source>
</evidence>
<dbReference type="Gene3D" id="2.30.29.30">
    <property type="entry name" value="Pleckstrin-homology domain (PH domain)/Phosphotyrosine-binding domain (PTB)"/>
    <property type="match status" value="1"/>
</dbReference>
<dbReference type="GO" id="GO:0007165">
    <property type="term" value="P:signal transduction"/>
    <property type="evidence" value="ECO:0007669"/>
    <property type="project" value="InterPro"/>
</dbReference>
<dbReference type="SUPFAM" id="SSF103657">
    <property type="entry name" value="BAR/IMD domain-like"/>
    <property type="match status" value="1"/>
</dbReference>
<dbReference type="GO" id="GO:0005096">
    <property type="term" value="F:GTPase activator activity"/>
    <property type="evidence" value="ECO:0007669"/>
    <property type="project" value="UniProtKB-KW"/>
</dbReference>
<feature type="domain" description="PH" evidence="3">
    <location>
        <begin position="170"/>
        <end position="279"/>
    </location>
</feature>
<feature type="compositionally biased region" description="Polar residues" evidence="2">
    <location>
        <begin position="556"/>
        <end position="566"/>
    </location>
</feature>